<name>A0A3B7R1R6_9BACT</name>
<dbReference type="Proteomes" id="UP000262802">
    <property type="component" value="Chromosome"/>
</dbReference>
<dbReference type="RefSeq" id="WP_119445493.1">
    <property type="nucleotide sequence ID" value="NZ_CP032317.1"/>
</dbReference>
<organism evidence="4 5">
    <name type="scientific">Hymenobacter oligotrophus</name>
    <dbReference type="NCBI Taxonomy" id="2319843"/>
    <lineage>
        <taxon>Bacteria</taxon>
        <taxon>Pseudomonadati</taxon>
        <taxon>Bacteroidota</taxon>
        <taxon>Cytophagia</taxon>
        <taxon>Cytophagales</taxon>
        <taxon>Hymenobacteraceae</taxon>
        <taxon>Hymenobacter</taxon>
    </lineage>
</organism>
<feature type="domain" description="N-acetyltransferase" evidence="3">
    <location>
        <begin position="8"/>
        <end position="158"/>
    </location>
</feature>
<dbReference type="InterPro" id="IPR016181">
    <property type="entry name" value="Acyl_CoA_acyltransferase"/>
</dbReference>
<dbReference type="Pfam" id="PF00583">
    <property type="entry name" value="Acetyltransf_1"/>
    <property type="match status" value="1"/>
</dbReference>
<dbReference type="InterPro" id="IPR000182">
    <property type="entry name" value="GNAT_dom"/>
</dbReference>
<evidence type="ECO:0000313" key="5">
    <source>
        <dbReference type="Proteomes" id="UP000262802"/>
    </source>
</evidence>
<protein>
    <submittedName>
        <fullName evidence="4">GNAT family N-acetyltransferase</fullName>
    </submittedName>
</protein>
<evidence type="ECO:0000313" key="4">
    <source>
        <dbReference type="EMBL" id="AYA37935.1"/>
    </source>
</evidence>
<keyword evidence="1 4" id="KW-0808">Transferase</keyword>
<evidence type="ECO:0000259" key="3">
    <source>
        <dbReference type="PROSITE" id="PS51186"/>
    </source>
</evidence>
<dbReference type="OrthoDB" id="1431064at2"/>
<dbReference type="EMBL" id="CP032317">
    <property type="protein sequence ID" value="AYA37935.1"/>
    <property type="molecule type" value="Genomic_DNA"/>
</dbReference>
<keyword evidence="5" id="KW-1185">Reference proteome</keyword>
<dbReference type="CDD" id="cd04301">
    <property type="entry name" value="NAT_SF"/>
    <property type="match status" value="1"/>
</dbReference>
<dbReference type="GO" id="GO:0016747">
    <property type="term" value="F:acyltransferase activity, transferring groups other than amino-acyl groups"/>
    <property type="evidence" value="ECO:0007669"/>
    <property type="project" value="InterPro"/>
</dbReference>
<evidence type="ECO:0000256" key="2">
    <source>
        <dbReference type="ARBA" id="ARBA00023315"/>
    </source>
</evidence>
<proteinExistence type="predicted"/>
<dbReference type="PANTHER" id="PTHR43877">
    <property type="entry name" value="AMINOALKYLPHOSPHONATE N-ACETYLTRANSFERASE-RELATED-RELATED"/>
    <property type="match status" value="1"/>
</dbReference>
<reference evidence="4 5" key="1">
    <citation type="submission" date="2018-09" db="EMBL/GenBank/DDBJ databases">
        <title>Hymenobacter medium sp. nov., isolated from R2A medium.</title>
        <authorList>
            <person name="Yingchao G."/>
        </authorList>
    </citation>
    <scope>NUCLEOTIDE SEQUENCE [LARGE SCALE GENOMIC DNA]</scope>
    <source>
        <strain evidence="5">sh-6</strain>
    </source>
</reference>
<gene>
    <name evidence="4" type="ORF">D3Y59_13310</name>
</gene>
<dbReference type="Gene3D" id="3.40.630.30">
    <property type="match status" value="1"/>
</dbReference>
<evidence type="ECO:0000256" key="1">
    <source>
        <dbReference type="ARBA" id="ARBA00022679"/>
    </source>
</evidence>
<dbReference type="KEGG" id="hyh:D3Y59_13310"/>
<sequence length="158" mass="17741">MNTASATVDILPYAPEHQAAFRDLNHEWITRYFVLEDLDRRMLDDPQGYILDRGGYIFMARYQGQLVGTCALIFEHEGVYELAKMAVTPSAQGLGIGWLLGRAAIEKAREIGAREVELLSNRKLAPALQLYRKLGFAEAPLPASEYQRADIRMVLALS</sequence>
<dbReference type="AlphaFoldDB" id="A0A3B7R1R6"/>
<dbReference type="PANTHER" id="PTHR43877:SF2">
    <property type="entry name" value="AMINOALKYLPHOSPHONATE N-ACETYLTRANSFERASE-RELATED"/>
    <property type="match status" value="1"/>
</dbReference>
<dbReference type="SUPFAM" id="SSF55729">
    <property type="entry name" value="Acyl-CoA N-acyltransferases (Nat)"/>
    <property type="match status" value="1"/>
</dbReference>
<keyword evidence="2" id="KW-0012">Acyltransferase</keyword>
<dbReference type="PROSITE" id="PS51186">
    <property type="entry name" value="GNAT"/>
    <property type="match status" value="1"/>
</dbReference>
<dbReference type="InterPro" id="IPR050832">
    <property type="entry name" value="Bact_Acetyltransf"/>
</dbReference>
<accession>A0A3B7R1R6</accession>